<dbReference type="STRING" id="2594813.A0A395MPX0"/>
<gene>
    <name evidence="3" type="ORF">FIE12Z_6252</name>
</gene>
<dbReference type="GO" id="GO:0003824">
    <property type="term" value="F:catalytic activity"/>
    <property type="evidence" value="ECO:0007669"/>
    <property type="project" value="InterPro"/>
</dbReference>
<proteinExistence type="predicted"/>
<name>A0A395MPX0_9HYPO</name>
<dbReference type="SUPFAM" id="SSF53167">
    <property type="entry name" value="Purine and uridine phosphorylases"/>
    <property type="match status" value="1"/>
</dbReference>
<sequence>MSIPPGTQLSDFRIGWVCIVEKEYYAALDVLDERWSLDQNSSLEPGSNATSGYELGKIRGHNVVINIPHQVKGGLLHAQEITSQMKINFPYIRFILLVGIGGGAPALAKDDDIRLGDVVFGDFVIPYKKGKELDDGFEIDPERLKPPQQLLTAVTELRYRLRNDPVDRIFEEIANNSDSNKEVYRRPAVDRLLKSSITHQDDVCECLQPGLGDSLGLVARKARPSTNYIQTHRGVVGSADQVLKNVQERDRLSHYADGHKNDDWHSYAALAAAVCAKKLLIVLRPETVRGIKIDLGLFEFALRFQGVTARINTNLGSKERNAQDAFNKTEEAIDLHEDQTKLFTDFTNAHKGKDQEMKIMLKSSHEVLQQQLEMLQEQVKRQRKENKSSDYVTREDWNSLKERVEERKQDVNYATEALGKVGDLLGIAGGHTGNKHLGFAKHQAPSTALSDGVSHSSRSSTLRSSLTVSKASQGEFLTPNKPRKRDMWKRFFPGERRDQPDPEPLNPSPDTLSGEGIADRTQVQPSLETARSSPNTPADERRLDKTQDESDLETPSPLLGAPSDRSDGVDQSDGVESDGVDQSDGVPVPPTHSPPPIPSNRRRRPPPPPPPETTSPGGAKRPPPNPRPSAQRTPIEGSSSSNHRTESQGSNNLEVSQDTYEDQDSRLPFNEKMKRFQSAHNKDR</sequence>
<feature type="compositionally biased region" description="Polar residues" evidence="2">
    <location>
        <begin position="628"/>
        <end position="658"/>
    </location>
</feature>
<evidence type="ECO:0008006" key="5">
    <source>
        <dbReference type="Google" id="ProtNLM"/>
    </source>
</evidence>
<feature type="compositionally biased region" description="Polar residues" evidence="2">
    <location>
        <begin position="521"/>
        <end position="536"/>
    </location>
</feature>
<protein>
    <recommendedName>
        <fullName evidence="5">Nucleoside phosphorylase domain-containing protein</fullName>
    </recommendedName>
</protein>
<comment type="caution">
    <text evidence="3">The sequence shown here is derived from an EMBL/GenBank/DDBJ whole genome shotgun (WGS) entry which is preliminary data.</text>
</comment>
<feature type="coiled-coil region" evidence="1">
    <location>
        <begin position="319"/>
        <end position="385"/>
    </location>
</feature>
<keyword evidence="1" id="KW-0175">Coiled coil</keyword>
<dbReference type="Gene3D" id="3.40.50.1580">
    <property type="entry name" value="Nucleoside phosphorylase domain"/>
    <property type="match status" value="1"/>
</dbReference>
<feature type="compositionally biased region" description="Basic and acidic residues" evidence="2">
    <location>
        <begin position="488"/>
        <end position="500"/>
    </location>
</feature>
<dbReference type="AlphaFoldDB" id="A0A395MPX0"/>
<dbReference type="PANTHER" id="PTHR46082">
    <property type="entry name" value="ATP/GTP-BINDING PROTEIN-RELATED"/>
    <property type="match status" value="1"/>
</dbReference>
<feature type="compositionally biased region" description="Basic and acidic residues" evidence="2">
    <location>
        <begin position="663"/>
        <end position="684"/>
    </location>
</feature>
<evidence type="ECO:0000313" key="4">
    <source>
        <dbReference type="Proteomes" id="UP000265631"/>
    </source>
</evidence>
<evidence type="ECO:0000256" key="2">
    <source>
        <dbReference type="SAM" id="MobiDB-lite"/>
    </source>
</evidence>
<feature type="compositionally biased region" description="Pro residues" evidence="2">
    <location>
        <begin position="587"/>
        <end position="598"/>
    </location>
</feature>
<feature type="region of interest" description="Disordered" evidence="2">
    <location>
        <begin position="447"/>
        <end position="684"/>
    </location>
</feature>
<organism evidence="3 4">
    <name type="scientific">Fusarium flagelliforme</name>
    <dbReference type="NCBI Taxonomy" id="2675880"/>
    <lineage>
        <taxon>Eukaryota</taxon>
        <taxon>Fungi</taxon>
        <taxon>Dikarya</taxon>
        <taxon>Ascomycota</taxon>
        <taxon>Pezizomycotina</taxon>
        <taxon>Sordariomycetes</taxon>
        <taxon>Hypocreomycetidae</taxon>
        <taxon>Hypocreales</taxon>
        <taxon>Nectriaceae</taxon>
        <taxon>Fusarium</taxon>
        <taxon>Fusarium incarnatum-equiseti species complex</taxon>
    </lineage>
</organism>
<accession>A0A395MPX0</accession>
<dbReference type="Proteomes" id="UP000265631">
    <property type="component" value="Unassembled WGS sequence"/>
</dbReference>
<dbReference type="InterPro" id="IPR035994">
    <property type="entry name" value="Nucleoside_phosphorylase_sf"/>
</dbReference>
<evidence type="ECO:0000313" key="3">
    <source>
        <dbReference type="EMBL" id="RFN49463.1"/>
    </source>
</evidence>
<feature type="compositionally biased region" description="Low complexity" evidence="2">
    <location>
        <begin position="453"/>
        <end position="469"/>
    </location>
</feature>
<dbReference type="EMBL" id="PXXK01000176">
    <property type="protein sequence ID" value="RFN49463.1"/>
    <property type="molecule type" value="Genomic_DNA"/>
</dbReference>
<reference evidence="3 4" key="1">
    <citation type="journal article" date="2018" name="PLoS Pathog.">
        <title>Evolution of structural diversity of trichothecenes, a family of toxins produced by plant pathogenic and entomopathogenic fungi.</title>
        <authorList>
            <person name="Proctor R.H."/>
            <person name="McCormick S.P."/>
            <person name="Kim H.S."/>
            <person name="Cardoza R.E."/>
            <person name="Stanley A.M."/>
            <person name="Lindo L."/>
            <person name="Kelly A."/>
            <person name="Brown D.W."/>
            <person name="Lee T."/>
            <person name="Vaughan M.M."/>
            <person name="Alexander N.J."/>
            <person name="Busman M."/>
            <person name="Gutierrez S."/>
        </authorList>
    </citation>
    <scope>NUCLEOTIDE SEQUENCE [LARGE SCALE GENOMIC DNA]</scope>
    <source>
        <strain evidence="3 4">NRRL 13405</strain>
    </source>
</reference>
<dbReference type="PANTHER" id="PTHR46082:SF6">
    <property type="entry name" value="AAA+ ATPASE DOMAIN-CONTAINING PROTEIN-RELATED"/>
    <property type="match status" value="1"/>
</dbReference>
<dbReference type="InterPro" id="IPR053137">
    <property type="entry name" value="NLR-like"/>
</dbReference>
<evidence type="ECO:0000256" key="1">
    <source>
        <dbReference type="SAM" id="Coils"/>
    </source>
</evidence>
<feature type="compositionally biased region" description="Basic and acidic residues" evidence="2">
    <location>
        <begin position="538"/>
        <end position="548"/>
    </location>
</feature>
<dbReference type="GO" id="GO:0009116">
    <property type="term" value="P:nucleoside metabolic process"/>
    <property type="evidence" value="ECO:0007669"/>
    <property type="project" value="InterPro"/>
</dbReference>
<keyword evidence="4" id="KW-1185">Reference proteome</keyword>